<dbReference type="PANTHER" id="PTHR43243:SF4">
    <property type="entry name" value="CATIONIC AMINO ACID TRANSPORTER 4"/>
    <property type="match status" value="1"/>
</dbReference>
<evidence type="ECO:0000256" key="6">
    <source>
        <dbReference type="SAM" id="Phobius"/>
    </source>
</evidence>
<dbReference type="Pfam" id="PF13520">
    <property type="entry name" value="AA_permease_2"/>
    <property type="match status" value="1"/>
</dbReference>
<proteinExistence type="predicted"/>
<dbReference type="Proteomes" id="UP000677611">
    <property type="component" value="Unassembled WGS sequence"/>
</dbReference>
<feature type="transmembrane region" description="Helical" evidence="6">
    <location>
        <begin position="404"/>
        <end position="424"/>
    </location>
</feature>
<feature type="transmembrane region" description="Helical" evidence="6">
    <location>
        <begin position="296"/>
        <end position="319"/>
    </location>
</feature>
<keyword evidence="8" id="KW-1185">Reference proteome</keyword>
<evidence type="ECO:0000256" key="1">
    <source>
        <dbReference type="ARBA" id="ARBA00004141"/>
    </source>
</evidence>
<dbReference type="PIRSF" id="PIRSF006060">
    <property type="entry name" value="AA_transporter"/>
    <property type="match status" value="1"/>
</dbReference>
<dbReference type="EMBL" id="JAGDQJ010000014">
    <property type="protein sequence ID" value="MBO1626250.1"/>
    <property type="molecule type" value="Genomic_DNA"/>
</dbReference>
<feature type="transmembrane region" description="Helical" evidence="6">
    <location>
        <begin position="21"/>
        <end position="49"/>
    </location>
</feature>
<feature type="transmembrane region" description="Helical" evidence="6">
    <location>
        <begin position="183"/>
        <end position="201"/>
    </location>
</feature>
<evidence type="ECO:0000313" key="7">
    <source>
        <dbReference type="EMBL" id="MBO1626250.1"/>
    </source>
</evidence>
<keyword evidence="4 6" id="KW-1133">Transmembrane helix</keyword>
<evidence type="ECO:0000256" key="3">
    <source>
        <dbReference type="ARBA" id="ARBA00022692"/>
    </source>
</evidence>
<feature type="transmembrane region" description="Helical" evidence="6">
    <location>
        <begin position="373"/>
        <end position="392"/>
    </location>
</feature>
<keyword evidence="5 6" id="KW-0472">Membrane</keyword>
<keyword evidence="2" id="KW-0813">Transport</keyword>
<dbReference type="InterPro" id="IPR002293">
    <property type="entry name" value="AA/rel_permease1"/>
</dbReference>
<dbReference type="RefSeq" id="WP_208018022.1">
    <property type="nucleotide sequence ID" value="NZ_CP127376.1"/>
</dbReference>
<evidence type="ECO:0000256" key="4">
    <source>
        <dbReference type="ARBA" id="ARBA00022989"/>
    </source>
</evidence>
<feature type="transmembrane region" description="Helical" evidence="6">
    <location>
        <begin position="250"/>
        <end position="276"/>
    </location>
</feature>
<feature type="transmembrane region" description="Helical" evidence="6">
    <location>
        <begin position="430"/>
        <end position="448"/>
    </location>
</feature>
<gene>
    <name evidence="7" type="ORF">J4P90_13585</name>
</gene>
<feature type="transmembrane region" description="Helical" evidence="6">
    <location>
        <begin position="216"/>
        <end position="238"/>
    </location>
</feature>
<name>A0ABS3P091_9BACI</name>
<sequence>MKSLLRKKALTTESPKQLQRTLTALDLTFLGIGAVIGTGIFVLTGIVAAKHSGPGIMLSFLIAAFTCACVAFCYAEFASSIPMSGSVYTYAYMTVGEIVAFIVGWCLMLEYLLAVAAVAVGWSGYLQSLLSGFNIHLPAIIASAPGTGKGGIIDLPAVCILLLITLLLSFGVRESARINNIMVLVKLAVIIAFIVAGAKYVKPENWTPFLPFGYDGIITGAATVFFAFLGFDAIATAAEETKKPQRDLPIGIIGSLLICTALYMIVSFVLTGMVPYTQLDVSDPVAFALHFVGEDTIAGLLAVGAMTGMTTVLLVVMYGQVRVSYAMSRDGLLPKALSRVNQRVKIPLLNTWITGIVAALLAGLLDLHLLANLVNIGTLTAFIFVSCAVLILRKTHPNLKRGFRTPFVPILPIVAICCCLYLMINLSATTWKSFAVWLVIGLCVYFFYSRRNSHLLTKENNSEQKEA</sequence>
<feature type="transmembrane region" description="Helical" evidence="6">
    <location>
        <begin position="98"/>
        <end position="122"/>
    </location>
</feature>
<feature type="transmembrane region" description="Helical" evidence="6">
    <location>
        <begin position="348"/>
        <end position="367"/>
    </location>
</feature>
<feature type="transmembrane region" description="Helical" evidence="6">
    <location>
        <begin position="55"/>
        <end position="77"/>
    </location>
</feature>
<evidence type="ECO:0000256" key="5">
    <source>
        <dbReference type="ARBA" id="ARBA00023136"/>
    </source>
</evidence>
<accession>A0ABS3P091</accession>
<dbReference type="PANTHER" id="PTHR43243">
    <property type="entry name" value="INNER MEMBRANE TRANSPORTER YGJI-RELATED"/>
    <property type="match status" value="1"/>
</dbReference>
<reference evidence="7 8" key="1">
    <citation type="submission" date="2021-03" db="EMBL/GenBank/DDBJ databases">
        <title>Identification of novel Bacillus strains.</title>
        <authorList>
            <person name="Xiao Z."/>
            <person name="Li Y."/>
            <person name="Shen J."/>
        </authorList>
    </citation>
    <scope>NUCLEOTIDE SEQUENCE [LARGE SCALE GENOMIC DNA]</scope>
    <source>
        <strain evidence="7 8">SY8</strain>
    </source>
</reference>
<feature type="transmembrane region" description="Helical" evidence="6">
    <location>
        <begin position="152"/>
        <end position="171"/>
    </location>
</feature>
<evidence type="ECO:0000313" key="8">
    <source>
        <dbReference type="Proteomes" id="UP000677611"/>
    </source>
</evidence>
<organism evidence="7 8">
    <name type="scientific">Bacillus arachidis</name>
    <dbReference type="NCBI Taxonomy" id="2819290"/>
    <lineage>
        <taxon>Bacteria</taxon>
        <taxon>Bacillati</taxon>
        <taxon>Bacillota</taxon>
        <taxon>Bacilli</taxon>
        <taxon>Bacillales</taxon>
        <taxon>Bacillaceae</taxon>
        <taxon>Bacillus</taxon>
    </lineage>
</organism>
<keyword evidence="3 6" id="KW-0812">Transmembrane</keyword>
<comment type="subcellular location">
    <subcellularLocation>
        <location evidence="1">Membrane</location>
        <topology evidence="1">Multi-pass membrane protein</topology>
    </subcellularLocation>
</comment>
<evidence type="ECO:0000256" key="2">
    <source>
        <dbReference type="ARBA" id="ARBA00022448"/>
    </source>
</evidence>
<protein>
    <submittedName>
        <fullName evidence="7">Amino acid permease</fullName>
    </submittedName>
</protein>
<comment type="caution">
    <text evidence="7">The sequence shown here is derived from an EMBL/GenBank/DDBJ whole genome shotgun (WGS) entry which is preliminary data.</text>
</comment>
<dbReference type="Gene3D" id="1.20.1740.10">
    <property type="entry name" value="Amino acid/polyamine transporter I"/>
    <property type="match status" value="1"/>
</dbReference>